<organism evidence="1 2">
    <name type="scientific">Reichenbachiella ulvae</name>
    <dbReference type="NCBI Taxonomy" id="2980104"/>
    <lineage>
        <taxon>Bacteria</taxon>
        <taxon>Pseudomonadati</taxon>
        <taxon>Bacteroidota</taxon>
        <taxon>Cytophagia</taxon>
        <taxon>Cytophagales</taxon>
        <taxon>Reichenbachiellaceae</taxon>
        <taxon>Reichenbachiella</taxon>
    </lineage>
</organism>
<dbReference type="RefSeq" id="WP_264136556.1">
    <property type="nucleotide sequence ID" value="NZ_JAOYOD010000001.1"/>
</dbReference>
<name>A0ABT3CPX7_9BACT</name>
<accession>A0ABT3CPX7</accession>
<dbReference type="Proteomes" id="UP001300692">
    <property type="component" value="Unassembled WGS sequence"/>
</dbReference>
<gene>
    <name evidence="1" type="ORF">N7U62_03820</name>
</gene>
<protein>
    <submittedName>
        <fullName evidence="1">YHS domain protein</fullName>
    </submittedName>
</protein>
<dbReference type="EMBL" id="JAOYOD010000001">
    <property type="protein sequence ID" value="MCV9385773.1"/>
    <property type="molecule type" value="Genomic_DNA"/>
</dbReference>
<reference evidence="1 2" key="1">
    <citation type="submission" date="2022-10" db="EMBL/GenBank/DDBJ databases">
        <title>Comparative genomics and taxonomic characterization of three novel marine species of genus Reichenbachiella exhibiting antioxidant and polysaccharide degradation activities.</title>
        <authorList>
            <person name="Muhammad N."/>
            <person name="Lee Y.-J."/>
            <person name="Ko J."/>
            <person name="Kim S.-G."/>
        </authorList>
    </citation>
    <scope>NUCLEOTIDE SEQUENCE [LARGE SCALE GENOMIC DNA]</scope>
    <source>
        <strain evidence="1 2">ABR2-5</strain>
    </source>
</reference>
<dbReference type="NCBIfam" id="NF041384">
    <property type="entry name" value="YHS_seleno_dom"/>
    <property type="match status" value="1"/>
</dbReference>
<evidence type="ECO:0000313" key="1">
    <source>
        <dbReference type="EMBL" id="MCV9385773.1"/>
    </source>
</evidence>
<evidence type="ECO:0000313" key="2">
    <source>
        <dbReference type="Proteomes" id="UP001300692"/>
    </source>
</evidence>
<sequence>MNRLLKIFLLTLLVIFTLSFVLSRILRVTPLSWGHDEVNMSFWSNEAINGYDPVAYFTVGKAVPGSDSFSVEWNEAKWLFSSDENRSLFESAPDQYAPQYGGYCGYAVAKGFTANTDPEVFEILNGKLYLFVGENEKEEWMKNWRENIRKCEDNWY</sequence>
<proteinExistence type="predicted"/>
<comment type="caution">
    <text evidence="1">The sequence shown here is derived from an EMBL/GenBank/DDBJ whole genome shotgun (WGS) entry which is preliminary data.</text>
</comment>
<keyword evidence="2" id="KW-1185">Reference proteome</keyword>